<evidence type="ECO:0000256" key="1">
    <source>
        <dbReference type="ARBA" id="ARBA00001947"/>
    </source>
</evidence>
<keyword evidence="5" id="KW-0520">NAD</keyword>
<dbReference type="AlphaFoldDB" id="A0A284SC12"/>
<keyword evidence="3" id="KW-0862">Zinc</keyword>
<evidence type="ECO:0000256" key="3">
    <source>
        <dbReference type="ARBA" id="ARBA00022833"/>
    </source>
</evidence>
<comment type="cofactor">
    <cofactor evidence="1">
        <name>Zn(2+)</name>
        <dbReference type="ChEBI" id="CHEBI:29105"/>
    </cofactor>
</comment>
<keyword evidence="4" id="KW-0560">Oxidoreductase</keyword>
<dbReference type="SUPFAM" id="SSF50129">
    <property type="entry name" value="GroES-like"/>
    <property type="match status" value="1"/>
</dbReference>
<organism evidence="6 7">
    <name type="scientific">Armillaria ostoyae</name>
    <name type="common">Armillaria root rot fungus</name>
    <dbReference type="NCBI Taxonomy" id="47428"/>
    <lineage>
        <taxon>Eukaryota</taxon>
        <taxon>Fungi</taxon>
        <taxon>Dikarya</taxon>
        <taxon>Basidiomycota</taxon>
        <taxon>Agaricomycotina</taxon>
        <taxon>Agaricomycetes</taxon>
        <taxon>Agaricomycetidae</taxon>
        <taxon>Agaricales</taxon>
        <taxon>Marasmiineae</taxon>
        <taxon>Physalacriaceae</taxon>
        <taxon>Armillaria</taxon>
    </lineage>
</organism>
<evidence type="ECO:0000256" key="2">
    <source>
        <dbReference type="ARBA" id="ARBA00022723"/>
    </source>
</evidence>
<dbReference type="Proteomes" id="UP000219338">
    <property type="component" value="Unassembled WGS sequence"/>
</dbReference>
<gene>
    <name evidence="6" type="ORF">ARMOST_22137</name>
</gene>
<accession>A0A284SC12</accession>
<evidence type="ECO:0000256" key="5">
    <source>
        <dbReference type="ARBA" id="ARBA00023027"/>
    </source>
</evidence>
<dbReference type="STRING" id="47428.A0A284SC12"/>
<name>A0A284SC12_ARMOS</name>
<dbReference type="InterPro" id="IPR011032">
    <property type="entry name" value="GroES-like_sf"/>
</dbReference>
<proteinExistence type="predicted"/>
<dbReference type="GO" id="GO:0004022">
    <property type="term" value="F:alcohol dehydrogenase (NAD+) activity"/>
    <property type="evidence" value="ECO:0007669"/>
    <property type="project" value="TreeGrafter"/>
</dbReference>
<dbReference type="GO" id="GO:0046872">
    <property type="term" value="F:metal ion binding"/>
    <property type="evidence" value="ECO:0007669"/>
    <property type="project" value="UniProtKB-KW"/>
</dbReference>
<dbReference type="OrthoDB" id="1879366at2759"/>
<keyword evidence="2" id="KW-0479">Metal-binding</keyword>
<evidence type="ECO:0000313" key="7">
    <source>
        <dbReference type="Proteomes" id="UP000219338"/>
    </source>
</evidence>
<evidence type="ECO:0000313" key="6">
    <source>
        <dbReference type="EMBL" id="SJL18543.1"/>
    </source>
</evidence>
<dbReference type="GO" id="GO:0005737">
    <property type="term" value="C:cytoplasm"/>
    <property type="evidence" value="ECO:0007669"/>
    <property type="project" value="TreeGrafter"/>
</dbReference>
<reference evidence="7" key="1">
    <citation type="journal article" date="2017" name="Nat. Ecol. Evol.">
        <title>Genome expansion and lineage-specific genetic innovations in the forest pathogenic fungi Armillaria.</title>
        <authorList>
            <person name="Sipos G."/>
            <person name="Prasanna A.N."/>
            <person name="Walter M.C."/>
            <person name="O'Connor E."/>
            <person name="Balint B."/>
            <person name="Krizsan K."/>
            <person name="Kiss B."/>
            <person name="Hess J."/>
            <person name="Varga T."/>
            <person name="Slot J."/>
            <person name="Riley R."/>
            <person name="Boka B."/>
            <person name="Rigling D."/>
            <person name="Barry K."/>
            <person name="Lee J."/>
            <person name="Mihaltcheva S."/>
            <person name="LaButti K."/>
            <person name="Lipzen A."/>
            <person name="Waldron R."/>
            <person name="Moloney N.M."/>
            <person name="Sperisen C."/>
            <person name="Kredics L."/>
            <person name="Vagvoelgyi C."/>
            <person name="Patrignani A."/>
            <person name="Fitzpatrick D."/>
            <person name="Nagy I."/>
            <person name="Doyle S."/>
            <person name="Anderson J.B."/>
            <person name="Grigoriev I.V."/>
            <person name="Gueldener U."/>
            <person name="Muensterkoetter M."/>
            <person name="Nagy L.G."/>
        </authorList>
    </citation>
    <scope>NUCLEOTIDE SEQUENCE [LARGE SCALE GENOMIC DNA]</scope>
    <source>
        <strain evidence="7">C18/9</strain>
    </source>
</reference>
<dbReference type="EMBL" id="FUEG01000062">
    <property type="protein sequence ID" value="SJL18543.1"/>
    <property type="molecule type" value="Genomic_DNA"/>
</dbReference>
<dbReference type="Gene3D" id="3.40.50.720">
    <property type="entry name" value="NAD(P)-binding Rossmann-like Domain"/>
    <property type="match status" value="1"/>
</dbReference>
<evidence type="ECO:0000256" key="4">
    <source>
        <dbReference type="ARBA" id="ARBA00023002"/>
    </source>
</evidence>
<dbReference type="PANTHER" id="PTHR42940:SF3">
    <property type="entry name" value="ALCOHOL DEHYDROGENASE 1-RELATED"/>
    <property type="match status" value="1"/>
</dbReference>
<dbReference type="Gene3D" id="3.90.180.10">
    <property type="entry name" value="Medium-chain alcohol dehydrogenases, catalytic domain"/>
    <property type="match status" value="1"/>
</dbReference>
<dbReference type="PANTHER" id="PTHR42940">
    <property type="entry name" value="ALCOHOL DEHYDROGENASE 1-RELATED"/>
    <property type="match status" value="1"/>
</dbReference>
<sequence length="148" mass="15257">MSNSILNTGNDRTCNETCIVATVGIGDTGVIGIRTSSWNAGIEESLSGAVGVDCAQCKFSGYTVNGTFAEYMISDVNHVTPIPEDFPSDAAVSILCAGVTVYHTIKYSQTSAGGWIVLLSARGGLGHLAVQYAHARVSAVSASTLVAP</sequence>
<protein>
    <submittedName>
        <fullName evidence="6">Uncharacterized protein</fullName>
    </submittedName>
</protein>
<keyword evidence="7" id="KW-1185">Reference proteome</keyword>